<evidence type="ECO:0000256" key="15">
    <source>
        <dbReference type="PROSITE-ProRule" id="PRU00175"/>
    </source>
</evidence>
<comment type="subcellular location">
    <subcellularLocation>
        <location evidence="2 16">Nucleus</location>
    </subcellularLocation>
</comment>
<evidence type="ECO:0000256" key="6">
    <source>
        <dbReference type="ARBA" id="ARBA00022679"/>
    </source>
</evidence>
<dbReference type="Pfam" id="PF07574">
    <property type="entry name" value="SMC_Nse1"/>
    <property type="match status" value="1"/>
</dbReference>
<dbReference type="InterPro" id="IPR001841">
    <property type="entry name" value="Znf_RING"/>
</dbReference>
<keyword evidence="19" id="KW-1185">Reference proteome</keyword>
<keyword evidence="11 16" id="KW-0862">Zinc</keyword>
<proteinExistence type="inferred from homology"/>
<keyword evidence="13 16" id="KW-0234">DNA repair</keyword>
<dbReference type="PROSITE" id="PS50089">
    <property type="entry name" value="ZF_RING_2"/>
    <property type="match status" value="1"/>
</dbReference>
<dbReference type="Proteomes" id="UP000605846">
    <property type="component" value="Unassembled WGS sequence"/>
</dbReference>
<dbReference type="GO" id="GO:0030915">
    <property type="term" value="C:Smc5-Smc6 complex"/>
    <property type="evidence" value="ECO:0007669"/>
    <property type="project" value="UniProtKB-UniRule"/>
</dbReference>
<evidence type="ECO:0000256" key="2">
    <source>
        <dbReference type="ARBA" id="ARBA00004123"/>
    </source>
</evidence>
<keyword evidence="9 15" id="KW-0863">Zinc-finger</keyword>
<evidence type="ECO:0000256" key="13">
    <source>
        <dbReference type="ARBA" id="ARBA00023204"/>
    </source>
</evidence>
<name>A0A8H7BLX3_9FUNG</name>
<evidence type="ECO:0000256" key="5">
    <source>
        <dbReference type="ARBA" id="ARBA00019422"/>
    </source>
</evidence>
<keyword evidence="12 16" id="KW-0233">DNA recombination</keyword>
<dbReference type="InterPro" id="IPR014857">
    <property type="entry name" value="Nse1_RING_C4HC3-type"/>
</dbReference>
<dbReference type="EMBL" id="JABAYA010000225">
    <property type="protein sequence ID" value="KAF7721920.1"/>
    <property type="molecule type" value="Genomic_DNA"/>
</dbReference>
<dbReference type="PANTHER" id="PTHR20973">
    <property type="entry name" value="NON-SMC ELEMENT 1-RELATED"/>
    <property type="match status" value="1"/>
</dbReference>
<evidence type="ECO:0000256" key="7">
    <source>
        <dbReference type="ARBA" id="ARBA00022723"/>
    </source>
</evidence>
<evidence type="ECO:0000256" key="3">
    <source>
        <dbReference type="ARBA" id="ARBA00010258"/>
    </source>
</evidence>
<evidence type="ECO:0000256" key="8">
    <source>
        <dbReference type="ARBA" id="ARBA00022763"/>
    </source>
</evidence>
<reference evidence="18" key="1">
    <citation type="submission" date="2020-01" db="EMBL/GenBank/DDBJ databases">
        <title>Genome Sequencing of Three Apophysomyces-Like Fungal Strains Confirms a Novel Fungal Genus in the Mucoromycota with divergent Burkholderia-like Endosymbiotic Bacteria.</title>
        <authorList>
            <person name="Stajich J.E."/>
            <person name="Macias A.M."/>
            <person name="Carter-House D."/>
            <person name="Lovett B."/>
            <person name="Kasson L.R."/>
            <person name="Berry K."/>
            <person name="Grigoriev I."/>
            <person name="Chang Y."/>
            <person name="Spatafora J."/>
            <person name="Kasson M.T."/>
        </authorList>
    </citation>
    <scope>NUCLEOTIDE SEQUENCE</scope>
    <source>
        <strain evidence="18">NRRL A-21654</strain>
    </source>
</reference>
<protein>
    <recommendedName>
        <fullName evidence="5 16">Non-structural maintenance of chromosomes element 1 homolog</fullName>
        <ecNumber evidence="4 16">2.3.2.27</ecNumber>
    </recommendedName>
</protein>
<dbReference type="EC" id="2.3.2.27" evidence="4 16"/>
<dbReference type="OrthoDB" id="185455at2759"/>
<dbReference type="InterPro" id="IPR013083">
    <property type="entry name" value="Znf_RING/FYVE/PHD"/>
</dbReference>
<dbReference type="Gene3D" id="1.10.10.10">
    <property type="entry name" value="Winged helix-like DNA-binding domain superfamily/Winged helix DNA-binding domain"/>
    <property type="match status" value="1"/>
</dbReference>
<accession>A0A8H7BLX3</accession>
<sequence length="230" mass="26507">MSFVSHINQALIEFDMILKFAHNERDGQVMIGLINLSEDIASREATQYSSNDINHIKKLVIFVRDLLSLTHNRPSLQINLILQSDEFSIRAIKAFQELRLSARKVEALLEQLVIDQWFIFLNGQYALGMRALMELGEYLSSHYSETIKSCHVCSEMVTTGERCQNKTCEVHFHRHCATSYFRSSGITHCPACKLVWSNVNTFGLMEADEIETDEWTEDDDNANEDDEYME</sequence>
<keyword evidence="7 16" id="KW-0479">Metal-binding</keyword>
<evidence type="ECO:0000256" key="1">
    <source>
        <dbReference type="ARBA" id="ARBA00000900"/>
    </source>
</evidence>
<evidence type="ECO:0000256" key="10">
    <source>
        <dbReference type="ARBA" id="ARBA00022786"/>
    </source>
</evidence>
<dbReference type="AlphaFoldDB" id="A0A8H7BLX3"/>
<dbReference type="PANTHER" id="PTHR20973:SF0">
    <property type="entry name" value="NON-STRUCTURAL MAINTENANCE OF CHROMOSOMES ELEMENT 1 HOMOLOG"/>
    <property type="match status" value="1"/>
</dbReference>
<feature type="domain" description="RING-type" evidence="17">
    <location>
        <begin position="150"/>
        <end position="193"/>
    </location>
</feature>
<evidence type="ECO:0000313" key="18">
    <source>
        <dbReference type="EMBL" id="KAF7721920.1"/>
    </source>
</evidence>
<dbReference type="InterPro" id="IPR036388">
    <property type="entry name" value="WH-like_DNA-bd_sf"/>
</dbReference>
<comment type="similarity">
    <text evidence="3 16">Belongs to the NSE1 family.</text>
</comment>
<evidence type="ECO:0000256" key="14">
    <source>
        <dbReference type="ARBA" id="ARBA00023242"/>
    </source>
</evidence>
<comment type="caution">
    <text evidence="18">The sequence shown here is derived from an EMBL/GenBank/DDBJ whole genome shotgun (WGS) entry which is preliminary data.</text>
</comment>
<keyword evidence="8 16" id="KW-0227">DNA damage</keyword>
<dbReference type="GO" id="GO:0000724">
    <property type="term" value="P:double-strand break repair via homologous recombination"/>
    <property type="evidence" value="ECO:0007669"/>
    <property type="project" value="TreeGrafter"/>
</dbReference>
<keyword evidence="14 16" id="KW-0539">Nucleus</keyword>
<dbReference type="InterPro" id="IPR011513">
    <property type="entry name" value="Nse1"/>
</dbReference>
<keyword evidence="6 16" id="KW-0808">Transferase</keyword>
<keyword evidence="10 16" id="KW-0833">Ubl conjugation pathway</keyword>
<dbReference type="GO" id="GO:0008270">
    <property type="term" value="F:zinc ion binding"/>
    <property type="evidence" value="ECO:0007669"/>
    <property type="project" value="UniProtKB-KW"/>
</dbReference>
<comment type="catalytic activity">
    <reaction evidence="1 16">
        <text>S-ubiquitinyl-[E2 ubiquitin-conjugating enzyme]-L-cysteine + [acceptor protein]-L-lysine = [E2 ubiquitin-conjugating enzyme]-L-cysteine + N(6)-ubiquitinyl-[acceptor protein]-L-lysine.</text>
        <dbReference type="EC" id="2.3.2.27"/>
    </reaction>
</comment>
<dbReference type="SUPFAM" id="SSF57850">
    <property type="entry name" value="RING/U-box"/>
    <property type="match status" value="1"/>
</dbReference>
<organism evidence="18 19">
    <name type="scientific">Apophysomyces ossiformis</name>
    <dbReference type="NCBI Taxonomy" id="679940"/>
    <lineage>
        <taxon>Eukaryota</taxon>
        <taxon>Fungi</taxon>
        <taxon>Fungi incertae sedis</taxon>
        <taxon>Mucoromycota</taxon>
        <taxon>Mucoromycotina</taxon>
        <taxon>Mucoromycetes</taxon>
        <taxon>Mucorales</taxon>
        <taxon>Mucorineae</taxon>
        <taxon>Mucoraceae</taxon>
        <taxon>Apophysomyces</taxon>
    </lineage>
</organism>
<dbReference type="CDD" id="cd16493">
    <property type="entry name" value="RING-CH-C4HC3_NSE1"/>
    <property type="match status" value="1"/>
</dbReference>
<evidence type="ECO:0000256" key="4">
    <source>
        <dbReference type="ARBA" id="ARBA00012483"/>
    </source>
</evidence>
<evidence type="ECO:0000256" key="12">
    <source>
        <dbReference type="ARBA" id="ARBA00023172"/>
    </source>
</evidence>
<dbReference type="GO" id="GO:0061630">
    <property type="term" value="F:ubiquitin protein ligase activity"/>
    <property type="evidence" value="ECO:0007669"/>
    <property type="project" value="UniProtKB-EC"/>
</dbReference>
<dbReference type="Pfam" id="PF08746">
    <property type="entry name" value="zf-RING-like"/>
    <property type="match status" value="1"/>
</dbReference>
<dbReference type="GO" id="GO:0005634">
    <property type="term" value="C:nucleus"/>
    <property type="evidence" value="ECO:0007669"/>
    <property type="project" value="UniProtKB-SubCell"/>
</dbReference>
<gene>
    <name evidence="18" type="primary">NSMCE1</name>
    <name evidence="18" type="ORF">EC973_003933</name>
</gene>
<evidence type="ECO:0000256" key="16">
    <source>
        <dbReference type="RuleBase" id="RU368018"/>
    </source>
</evidence>
<evidence type="ECO:0000313" key="19">
    <source>
        <dbReference type="Proteomes" id="UP000605846"/>
    </source>
</evidence>
<evidence type="ECO:0000256" key="11">
    <source>
        <dbReference type="ARBA" id="ARBA00022833"/>
    </source>
</evidence>
<evidence type="ECO:0000256" key="9">
    <source>
        <dbReference type="ARBA" id="ARBA00022771"/>
    </source>
</evidence>
<dbReference type="Gene3D" id="3.30.40.10">
    <property type="entry name" value="Zinc/RING finger domain, C3HC4 (zinc finger)"/>
    <property type="match status" value="1"/>
</dbReference>
<comment type="subunit">
    <text evidence="16">Component of the Smc5-Smc6 complex.</text>
</comment>
<evidence type="ECO:0000259" key="17">
    <source>
        <dbReference type="PROSITE" id="PS50089"/>
    </source>
</evidence>
<comment type="function">
    <text evidence="16">Acts in a DNA repair pathway for removal of UV-induced DNA damage that is distinct from classical nucleotide excision repair and in repair of ionizing radiation damage. Functions in homologous recombination repair of DNA double strand breaks and in recovery of stalled replication forks.</text>
</comment>